<evidence type="ECO:0000313" key="3">
    <source>
        <dbReference type="Proteomes" id="UP000241167"/>
    </source>
</evidence>
<dbReference type="PIRSF" id="PIRSF014995">
    <property type="entry name" value="UCP014995"/>
    <property type="match status" value="1"/>
</dbReference>
<dbReference type="InterPro" id="IPR014469">
    <property type="entry name" value="DUF2271"/>
</dbReference>
<reference evidence="2 3" key="1">
    <citation type="submission" date="2018-03" db="EMBL/GenBank/DDBJ databases">
        <title>The draft genome of Sphingosinicella sp. GL-C-18.</title>
        <authorList>
            <person name="Liu L."/>
            <person name="Li L."/>
            <person name="Liang L."/>
            <person name="Zhang X."/>
            <person name="Wang T."/>
        </authorList>
    </citation>
    <scope>NUCLEOTIDE SEQUENCE [LARGE SCALE GENOMIC DNA]</scope>
    <source>
        <strain evidence="2 3">GL-C-18</strain>
    </source>
</reference>
<dbReference type="Pfam" id="PF10029">
    <property type="entry name" value="DUF2271"/>
    <property type="match status" value="1"/>
</dbReference>
<accession>A0A2P7QKM1</accession>
<gene>
    <name evidence="2" type="ORF">C7I55_18900</name>
</gene>
<proteinExistence type="predicted"/>
<dbReference type="InterPro" id="IPR006311">
    <property type="entry name" value="TAT_signal"/>
</dbReference>
<dbReference type="AlphaFoldDB" id="A0A2P7QKM1"/>
<comment type="caution">
    <text evidence="2">The sequence shown here is derived from an EMBL/GenBank/DDBJ whole genome shotgun (WGS) entry which is preliminary data.</text>
</comment>
<keyword evidence="1" id="KW-0732">Signal</keyword>
<feature type="chain" id="PRO_5015108838" evidence="1">
    <location>
        <begin position="24"/>
        <end position="168"/>
    </location>
</feature>
<protein>
    <submittedName>
        <fullName evidence="2">DUF2271 domain-containing protein</fullName>
    </submittedName>
</protein>
<dbReference type="OrthoDB" id="195316at2"/>
<sequence>MKISHRTLITGLAATGAAAPAAAATAEISIAIPQLKVAEYHKPYVAIWLEPATGVSARTLAVWYDADNREDAGQKWLRDLRAWWRKGGRTLKMPANGISGATRAPGPQRARFNLGALQPGAYRIVVEAAREEGGREVVTLPFTWNGKGARAAASGSSELGAVAAAIRP</sequence>
<name>A0A2P7QKM1_9SPHN</name>
<keyword evidence="3" id="KW-1185">Reference proteome</keyword>
<dbReference type="EMBL" id="PXYI01000006">
    <property type="protein sequence ID" value="PSJ38498.1"/>
    <property type="molecule type" value="Genomic_DNA"/>
</dbReference>
<dbReference type="PROSITE" id="PS51318">
    <property type="entry name" value="TAT"/>
    <property type="match status" value="1"/>
</dbReference>
<dbReference type="Proteomes" id="UP000241167">
    <property type="component" value="Unassembled WGS sequence"/>
</dbReference>
<evidence type="ECO:0000256" key="1">
    <source>
        <dbReference type="SAM" id="SignalP"/>
    </source>
</evidence>
<organism evidence="2 3">
    <name type="scientific">Allosphingosinicella deserti</name>
    <dbReference type="NCBI Taxonomy" id="2116704"/>
    <lineage>
        <taxon>Bacteria</taxon>
        <taxon>Pseudomonadati</taxon>
        <taxon>Pseudomonadota</taxon>
        <taxon>Alphaproteobacteria</taxon>
        <taxon>Sphingomonadales</taxon>
        <taxon>Sphingomonadaceae</taxon>
        <taxon>Allosphingosinicella</taxon>
    </lineage>
</organism>
<evidence type="ECO:0000313" key="2">
    <source>
        <dbReference type="EMBL" id="PSJ38498.1"/>
    </source>
</evidence>
<feature type="signal peptide" evidence="1">
    <location>
        <begin position="1"/>
        <end position="23"/>
    </location>
</feature>
<dbReference type="RefSeq" id="WP_106514566.1">
    <property type="nucleotide sequence ID" value="NZ_PXYI01000006.1"/>
</dbReference>